<keyword evidence="2" id="KW-0812">Transmembrane</keyword>
<accession>A0A0L0FQD5</accession>
<feature type="transmembrane region" description="Helical" evidence="2">
    <location>
        <begin position="221"/>
        <end position="244"/>
    </location>
</feature>
<dbReference type="AlphaFoldDB" id="A0A0L0FQD5"/>
<evidence type="ECO:0000256" key="2">
    <source>
        <dbReference type="SAM" id="Phobius"/>
    </source>
</evidence>
<reference evidence="3 4" key="1">
    <citation type="submission" date="2011-02" db="EMBL/GenBank/DDBJ databases">
        <title>The Genome Sequence of Sphaeroforma arctica JP610.</title>
        <authorList>
            <consortium name="The Broad Institute Genome Sequencing Platform"/>
            <person name="Russ C."/>
            <person name="Cuomo C."/>
            <person name="Young S.K."/>
            <person name="Zeng Q."/>
            <person name="Gargeya S."/>
            <person name="Alvarado L."/>
            <person name="Berlin A."/>
            <person name="Chapman S.B."/>
            <person name="Chen Z."/>
            <person name="Freedman E."/>
            <person name="Gellesch M."/>
            <person name="Goldberg J."/>
            <person name="Griggs A."/>
            <person name="Gujja S."/>
            <person name="Heilman E."/>
            <person name="Heiman D."/>
            <person name="Howarth C."/>
            <person name="Mehta T."/>
            <person name="Neiman D."/>
            <person name="Pearson M."/>
            <person name="Roberts A."/>
            <person name="Saif S."/>
            <person name="Shea T."/>
            <person name="Shenoy N."/>
            <person name="Sisk P."/>
            <person name="Stolte C."/>
            <person name="Sykes S."/>
            <person name="White J."/>
            <person name="Yandava C."/>
            <person name="Burger G."/>
            <person name="Gray M.W."/>
            <person name="Holland P.W.H."/>
            <person name="King N."/>
            <person name="Lang F.B.F."/>
            <person name="Roger A.J."/>
            <person name="Ruiz-Trillo I."/>
            <person name="Haas B."/>
            <person name="Nusbaum C."/>
            <person name="Birren B."/>
        </authorList>
    </citation>
    <scope>NUCLEOTIDE SEQUENCE [LARGE SCALE GENOMIC DNA]</scope>
    <source>
        <strain evidence="3 4">JP610</strain>
    </source>
</reference>
<keyword evidence="2" id="KW-0472">Membrane</keyword>
<dbReference type="EMBL" id="KQ242537">
    <property type="protein sequence ID" value="KNC78213.1"/>
    <property type="molecule type" value="Genomic_DNA"/>
</dbReference>
<feature type="region of interest" description="Disordered" evidence="1">
    <location>
        <begin position="114"/>
        <end position="161"/>
    </location>
</feature>
<feature type="compositionally biased region" description="Polar residues" evidence="1">
    <location>
        <begin position="140"/>
        <end position="161"/>
    </location>
</feature>
<proteinExistence type="predicted"/>
<dbReference type="RefSeq" id="XP_014152115.1">
    <property type="nucleotide sequence ID" value="XM_014296640.1"/>
</dbReference>
<gene>
    <name evidence="3" type="ORF">SARC_09353</name>
</gene>
<sequence length="255" mass="26315">TLLATTVYSSGQNNAALTAPVQLLAGSQYVIEMTVLNGTAYPSFPFNSASPDMFDMKIAVITQALTGDSQTEMATTASDVLQGIPNFFAQSDFSTAVEVPVATLAVTSAPLETISEQAGSTEEPVATPDTSADTVVPATSLASDETPNPSTSTIVDKTSSASQAITENISTDTTAQASSTTSPSPTNEVVLNLVEPTANTVSDPVVTETTNGEPDDKITGAGIAAVAITTVVCVGIVVLSVVIYKWHHRSYFDVD</sequence>
<evidence type="ECO:0000256" key="1">
    <source>
        <dbReference type="SAM" id="MobiDB-lite"/>
    </source>
</evidence>
<keyword evidence="2" id="KW-1133">Transmembrane helix</keyword>
<feature type="non-terminal residue" evidence="3">
    <location>
        <position position="1"/>
    </location>
</feature>
<dbReference type="GeneID" id="25909857"/>
<name>A0A0L0FQD5_9EUKA</name>
<evidence type="ECO:0000313" key="3">
    <source>
        <dbReference type="EMBL" id="KNC78213.1"/>
    </source>
</evidence>
<keyword evidence="4" id="KW-1185">Reference proteome</keyword>
<organism evidence="3 4">
    <name type="scientific">Sphaeroforma arctica JP610</name>
    <dbReference type="NCBI Taxonomy" id="667725"/>
    <lineage>
        <taxon>Eukaryota</taxon>
        <taxon>Ichthyosporea</taxon>
        <taxon>Ichthyophonida</taxon>
        <taxon>Sphaeroforma</taxon>
    </lineage>
</organism>
<dbReference type="Proteomes" id="UP000054560">
    <property type="component" value="Unassembled WGS sequence"/>
</dbReference>
<protein>
    <submittedName>
        <fullName evidence="3">Uncharacterized protein</fullName>
    </submittedName>
</protein>
<evidence type="ECO:0000313" key="4">
    <source>
        <dbReference type="Proteomes" id="UP000054560"/>
    </source>
</evidence>